<dbReference type="Pfam" id="PF03743">
    <property type="entry name" value="TrbI"/>
    <property type="match status" value="1"/>
</dbReference>
<keyword evidence="2" id="KW-1133">Transmembrane helix</keyword>
<gene>
    <name evidence="3" type="ORF">AZO1586I_2361</name>
</gene>
<evidence type="ECO:0000256" key="2">
    <source>
        <dbReference type="SAM" id="Phobius"/>
    </source>
</evidence>
<dbReference type="EMBL" id="CAHJWF010000522">
    <property type="protein sequence ID" value="CAB5508086.1"/>
    <property type="molecule type" value="Genomic_DNA"/>
</dbReference>
<protein>
    <submittedName>
        <fullName evidence="3">IncF plasmid conjugative transfer pilus assembly protein TraB</fullName>
    </submittedName>
</protein>
<keyword evidence="2" id="KW-0472">Membrane</keyword>
<accession>A0ABM8MDB4</accession>
<feature type="transmembrane region" description="Helical" evidence="2">
    <location>
        <begin position="20"/>
        <end position="37"/>
    </location>
</feature>
<sequence>MLDNLKDWYEELSKPERLKVNWIFLVVLVLLVVYLAYDPSEDKKSVKNTTSSITTVPLTSEELFEDDVLDAVNLKNEKTEKRLDLLAAQNENLKKMLELKILSKGAPNQESGVIKSFPASPSNNHDTQKDELQFEPTWVGGIVHTEYEKIEDKEEEVKDLEKKRTIKLPPSFMEGFLLTGMDAMTIEGSSNTPEPMMIRVQAPAVLPNEVKANLKGCFVIAEGYGNLATHRVDARLKSLSCIDLEGGSVIYEKIKGYVQDADGKRGIKGQIVHRAGALLARSMIAGAFEGIGEAVKVSSQTTSISALGETNSTPSGNLSKAALGGGISAGAKDVRSLFLQLARQSSPVVEIGAAKKISVIITELVILKIQEF</sequence>
<name>A0ABM8MDB4_9GAMM</name>
<feature type="coiled-coil region" evidence="1">
    <location>
        <begin position="69"/>
        <end position="96"/>
    </location>
</feature>
<evidence type="ECO:0000313" key="3">
    <source>
        <dbReference type="EMBL" id="CAB5508086.1"/>
    </source>
</evidence>
<evidence type="ECO:0000313" key="4">
    <source>
        <dbReference type="Proteomes" id="UP000626656"/>
    </source>
</evidence>
<reference evidence="3 4" key="1">
    <citation type="submission" date="2020-05" db="EMBL/GenBank/DDBJ databases">
        <authorList>
            <person name="Petersen J."/>
            <person name="Sayavedra L."/>
        </authorList>
    </citation>
    <scope>NUCLEOTIDE SEQUENCE [LARGE SCALE GENOMIC DNA]</scope>
    <source>
        <strain evidence="3">B azoricus SOX ET2 1586I</strain>
    </source>
</reference>
<dbReference type="InterPro" id="IPR005498">
    <property type="entry name" value="T4SS_VirB10/TraB/TrbI"/>
</dbReference>
<organism evidence="3 4">
    <name type="scientific">Bathymodiolus thermophilus thioautotrophic gill symbiont</name>
    <dbReference type="NCBI Taxonomy" id="2360"/>
    <lineage>
        <taxon>Bacteria</taxon>
        <taxon>Pseudomonadati</taxon>
        <taxon>Pseudomonadota</taxon>
        <taxon>Gammaproteobacteria</taxon>
        <taxon>sulfur-oxidizing symbionts</taxon>
    </lineage>
</organism>
<keyword evidence="1" id="KW-0175">Coiled coil</keyword>
<dbReference type="CDD" id="cd16430">
    <property type="entry name" value="TraB"/>
    <property type="match status" value="1"/>
</dbReference>
<keyword evidence="4" id="KW-1185">Reference proteome</keyword>
<dbReference type="Proteomes" id="UP000626656">
    <property type="component" value="Unassembled WGS sequence"/>
</dbReference>
<keyword evidence="2" id="KW-0812">Transmembrane</keyword>
<evidence type="ECO:0000256" key="1">
    <source>
        <dbReference type="SAM" id="Coils"/>
    </source>
</evidence>
<dbReference type="RefSeq" id="WP_202784686.1">
    <property type="nucleotide sequence ID" value="NZ_CAHJWF010000522.1"/>
</dbReference>
<comment type="caution">
    <text evidence="3">The sequence shown here is derived from an EMBL/GenBank/DDBJ whole genome shotgun (WGS) entry which is preliminary data.</text>
</comment>
<proteinExistence type="predicted"/>